<comment type="caution">
    <text evidence="18">The sequence shown here is derived from an EMBL/GenBank/DDBJ whole genome shotgun (WGS) entry which is preliminary data.</text>
</comment>
<comment type="catalytic activity">
    <reaction evidence="8">
        <text>methylarsonous acid + S-adenosyl-L-methionine = dimethylarsinate + S-adenosyl-L-homocysteine + 2 H(+)</text>
        <dbReference type="Rhea" id="RHEA:11684"/>
        <dbReference type="ChEBI" id="CHEBI:15378"/>
        <dbReference type="ChEBI" id="CHEBI:16223"/>
        <dbReference type="ChEBI" id="CHEBI:17826"/>
        <dbReference type="ChEBI" id="CHEBI:57856"/>
        <dbReference type="ChEBI" id="CHEBI:59789"/>
    </reaction>
</comment>
<evidence type="ECO:0000256" key="7">
    <source>
        <dbReference type="ARBA" id="ARBA00048619"/>
    </source>
</evidence>
<dbReference type="PROSITE" id="PS00092">
    <property type="entry name" value="N6_MTASE"/>
    <property type="match status" value="1"/>
</dbReference>
<dbReference type="GO" id="GO:0005634">
    <property type="term" value="C:nucleus"/>
    <property type="evidence" value="ECO:0007669"/>
    <property type="project" value="UniProtKB-SubCell"/>
</dbReference>
<keyword evidence="3" id="KW-0489">Methyltransferase</keyword>
<proteinExistence type="inferred from homology"/>
<evidence type="ECO:0000256" key="11">
    <source>
        <dbReference type="ARBA" id="ARBA00075330"/>
    </source>
</evidence>
<reference evidence="18" key="1">
    <citation type="journal article" date="2023" name="Insect Mol. Biol.">
        <title>Genome sequencing provides insights into the evolution of gene families encoding plant cell wall-degrading enzymes in longhorned beetles.</title>
        <authorList>
            <person name="Shin N.R."/>
            <person name="Okamura Y."/>
            <person name="Kirsch R."/>
            <person name="Pauchet Y."/>
        </authorList>
    </citation>
    <scope>NUCLEOTIDE SEQUENCE</scope>
    <source>
        <strain evidence="18">AMC_N1</strain>
    </source>
</reference>
<dbReference type="Gene3D" id="3.40.50.150">
    <property type="entry name" value="Vaccinia Virus protein VP39"/>
    <property type="match status" value="1"/>
</dbReference>
<dbReference type="InterPro" id="IPR052190">
    <property type="entry name" value="Euk-Arch_PrmC-MTase"/>
</dbReference>
<evidence type="ECO:0000259" key="17">
    <source>
        <dbReference type="Pfam" id="PF05175"/>
    </source>
</evidence>
<evidence type="ECO:0000313" key="19">
    <source>
        <dbReference type="Proteomes" id="UP001162162"/>
    </source>
</evidence>
<evidence type="ECO:0000313" key="18">
    <source>
        <dbReference type="EMBL" id="KAJ8955803.1"/>
    </source>
</evidence>
<dbReference type="InterPro" id="IPR007848">
    <property type="entry name" value="Small_mtfrase_dom"/>
</dbReference>
<dbReference type="GO" id="GO:0035657">
    <property type="term" value="C:eRF1 methyltransferase complex"/>
    <property type="evidence" value="ECO:0007669"/>
    <property type="project" value="TreeGrafter"/>
</dbReference>
<dbReference type="GO" id="GO:0003676">
    <property type="term" value="F:nucleic acid binding"/>
    <property type="evidence" value="ECO:0007669"/>
    <property type="project" value="InterPro"/>
</dbReference>
<dbReference type="Pfam" id="PF05175">
    <property type="entry name" value="MTS"/>
    <property type="match status" value="1"/>
</dbReference>
<dbReference type="FunFam" id="3.40.50.150:FF:000077">
    <property type="entry name" value="HemK methyltransferase family member 2"/>
    <property type="match status" value="1"/>
</dbReference>
<evidence type="ECO:0000256" key="9">
    <source>
        <dbReference type="ARBA" id="ARBA00053180"/>
    </source>
</evidence>
<evidence type="ECO:0000256" key="15">
    <source>
        <dbReference type="ARBA" id="ARBA00093624"/>
    </source>
</evidence>
<evidence type="ECO:0000256" key="2">
    <source>
        <dbReference type="ARBA" id="ARBA00006149"/>
    </source>
</evidence>
<keyword evidence="6" id="KW-0539">Nucleus</keyword>
<keyword evidence="4" id="KW-0808">Transferase</keyword>
<dbReference type="GO" id="GO:0036009">
    <property type="term" value="F:protein-glutamine N-methyltransferase activity"/>
    <property type="evidence" value="ECO:0007669"/>
    <property type="project" value="UniProtKB-ARBA"/>
</dbReference>
<dbReference type="SUPFAM" id="SSF53335">
    <property type="entry name" value="S-adenosyl-L-methionine-dependent methyltransferases"/>
    <property type="match status" value="1"/>
</dbReference>
<comment type="subcellular location">
    <subcellularLocation>
        <location evidence="1">Nucleus</location>
    </subcellularLocation>
</comment>
<dbReference type="AlphaFoldDB" id="A0AAV8YVY0"/>
<evidence type="ECO:0000256" key="1">
    <source>
        <dbReference type="ARBA" id="ARBA00004123"/>
    </source>
</evidence>
<keyword evidence="5" id="KW-0949">S-adenosyl-L-methionine</keyword>
<evidence type="ECO:0000256" key="13">
    <source>
        <dbReference type="ARBA" id="ARBA00080992"/>
    </source>
</evidence>
<dbReference type="NCBIfam" id="TIGR00537">
    <property type="entry name" value="hemK_rel_arch"/>
    <property type="match status" value="1"/>
</dbReference>
<dbReference type="Proteomes" id="UP001162162">
    <property type="component" value="Unassembled WGS sequence"/>
</dbReference>
<dbReference type="GO" id="GO:0032259">
    <property type="term" value="P:methylation"/>
    <property type="evidence" value="ECO:0007669"/>
    <property type="project" value="UniProtKB-KW"/>
</dbReference>
<evidence type="ECO:0000256" key="4">
    <source>
        <dbReference type="ARBA" id="ARBA00022679"/>
    </source>
</evidence>
<comment type="catalytic activity">
    <reaction evidence="7">
        <text>L-lysyl-[histone] + S-adenosyl-L-methionine = N(6)-methyl-L-lysyl-[histone] + S-adenosyl-L-homocysteine + H(+)</text>
        <dbReference type="Rhea" id="RHEA:10024"/>
        <dbReference type="Rhea" id="RHEA-COMP:9845"/>
        <dbReference type="Rhea" id="RHEA-COMP:9846"/>
        <dbReference type="ChEBI" id="CHEBI:15378"/>
        <dbReference type="ChEBI" id="CHEBI:29969"/>
        <dbReference type="ChEBI" id="CHEBI:57856"/>
        <dbReference type="ChEBI" id="CHEBI:59789"/>
        <dbReference type="ChEBI" id="CHEBI:61929"/>
    </reaction>
    <physiologicalReaction direction="left-to-right" evidence="7">
        <dbReference type="Rhea" id="RHEA:10025"/>
    </physiologicalReaction>
</comment>
<organism evidence="18 19">
    <name type="scientific">Aromia moschata</name>
    <dbReference type="NCBI Taxonomy" id="1265417"/>
    <lineage>
        <taxon>Eukaryota</taxon>
        <taxon>Metazoa</taxon>
        <taxon>Ecdysozoa</taxon>
        <taxon>Arthropoda</taxon>
        <taxon>Hexapoda</taxon>
        <taxon>Insecta</taxon>
        <taxon>Pterygota</taxon>
        <taxon>Neoptera</taxon>
        <taxon>Endopterygota</taxon>
        <taxon>Coleoptera</taxon>
        <taxon>Polyphaga</taxon>
        <taxon>Cucujiformia</taxon>
        <taxon>Chrysomeloidea</taxon>
        <taxon>Cerambycidae</taxon>
        <taxon>Cerambycinae</taxon>
        <taxon>Callichromatini</taxon>
        <taxon>Aromia</taxon>
    </lineage>
</organism>
<name>A0AAV8YVY0_9CUCU</name>
<keyword evidence="19" id="KW-1185">Reference proteome</keyword>
<comment type="function">
    <text evidence="9">Methyltransferase that can methylate proteins and, to a lower extent, arsenic. Catalytic subunit of a heterodimer with TRMT112, which monomethylates 'Lys-12' of histone H4 (H4K12me1), a modification present at the promoters of numerous genes encoding cell cycle regulators. Catalytic subunit of a heterodimer with TRMT112, which catalyzes N5-methylation of Glu residue of proteins with a Gly-Gln-Xaa-Xaa-Xaa-Arg motif. Methylates ETF1 on 'Gln-185'; ETF1 needs to be complexed to ERF3 in its GTP-bound form to be efficiently methylated. May also play a role in the modulation of arsenic-induced toxicity by mediating the conversion of monomethylarsonous acid (3+) into the less toxic dimethylarsonic acid. It however only plays a limited role in arsenic metabolism compared with AS3MT.</text>
</comment>
<feature type="domain" description="Methyltransferase small" evidence="17">
    <location>
        <begin position="25"/>
        <end position="123"/>
    </location>
</feature>
<protein>
    <recommendedName>
        <fullName evidence="15">Methyltransferase HEMK2</fullName>
    </recommendedName>
    <alternativeName>
        <fullName evidence="14">HemK methyltransferase family member 2</fullName>
    </alternativeName>
    <alternativeName>
        <fullName evidence="12">Lysine N-methyltransferase 9</fullName>
    </alternativeName>
    <alternativeName>
        <fullName evidence="11">Methylarsonite methyltransferase N6AMT1</fullName>
    </alternativeName>
    <alternativeName>
        <fullName evidence="16">Methyltransferase N6AMT1</fullName>
    </alternativeName>
    <alternativeName>
        <fullName evidence="13">Protein N(5)-glutamine methyltransferase</fullName>
    </alternativeName>
</protein>
<evidence type="ECO:0000256" key="8">
    <source>
        <dbReference type="ARBA" id="ARBA00050903"/>
    </source>
</evidence>
<dbReference type="PANTHER" id="PTHR45875">
    <property type="entry name" value="METHYLTRANSFERASE N6AMT1"/>
    <property type="match status" value="1"/>
</dbReference>
<dbReference type="EMBL" id="JAPWTK010000035">
    <property type="protein sequence ID" value="KAJ8955803.1"/>
    <property type="molecule type" value="Genomic_DNA"/>
</dbReference>
<evidence type="ECO:0000256" key="16">
    <source>
        <dbReference type="ARBA" id="ARBA00093667"/>
    </source>
</evidence>
<dbReference type="InterPro" id="IPR002052">
    <property type="entry name" value="DNA_methylase_N6_adenine_CS"/>
</dbReference>
<comment type="subunit">
    <text evidence="10">Heterodimer; heterodimerization with TRMT112 is required for S-adenosyl-L-methionine-binding.</text>
</comment>
<gene>
    <name evidence="18" type="ORF">NQ318_005344</name>
</gene>
<evidence type="ECO:0000256" key="12">
    <source>
        <dbReference type="ARBA" id="ARBA00076540"/>
    </source>
</evidence>
<evidence type="ECO:0000256" key="14">
    <source>
        <dbReference type="ARBA" id="ARBA00083337"/>
    </source>
</evidence>
<evidence type="ECO:0000256" key="10">
    <source>
        <dbReference type="ARBA" id="ARBA00062344"/>
    </source>
</evidence>
<sequence length="221" mass="24729">MALLTPTYNLDKYPEVYDPREDTFLLLDALEMEAGFLSKFNPTVVVEVGSGSGIVIAALAVMLRKSCLCMSTDINFTACQATKNTSILNDVSIECMAMDLLTCFKRKVFDVVVFNPPYVVTESEEITGHGLNRAWAGGKHGCEIINRLVFDLPDMLSDRGVCYMVLLKENKPEEIVEVMKLLCFVSEIVVQRRIPGEHLNTELIFFLDTVWPTKLAFSGED</sequence>
<evidence type="ECO:0000256" key="3">
    <source>
        <dbReference type="ARBA" id="ARBA00022603"/>
    </source>
</evidence>
<evidence type="ECO:0000256" key="6">
    <source>
        <dbReference type="ARBA" id="ARBA00023242"/>
    </source>
</evidence>
<accession>A0AAV8YVY0</accession>
<dbReference type="InterPro" id="IPR029063">
    <property type="entry name" value="SAM-dependent_MTases_sf"/>
</dbReference>
<comment type="similarity">
    <text evidence="2">Belongs to the eukaryotic/archaeal PrmC-related family.</text>
</comment>
<dbReference type="PANTHER" id="PTHR45875:SF1">
    <property type="entry name" value="METHYLTRANSFERASE N6AMT1"/>
    <property type="match status" value="1"/>
</dbReference>
<dbReference type="InterPro" id="IPR004557">
    <property type="entry name" value="PrmC-related"/>
</dbReference>
<evidence type="ECO:0000256" key="5">
    <source>
        <dbReference type="ARBA" id="ARBA00022691"/>
    </source>
</evidence>